<sequence length="59" mass="6676">MARYIVLETLSFGSDFAYPGEEVELDDETALVLMRKRAIKPAELRQENKTSEVKDGSNN</sequence>
<dbReference type="Proteomes" id="UP000034588">
    <property type="component" value="Unassembled WGS sequence"/>
</dbReference>
<evidence type="ECO:0000313" key="1">
    <source>
        <dbReference type="EMBL" id="KKW13417.1"/>
    </source>
</evidence>
<reference evidence="1 2" key="1">
    <citation type="journal article" date="2015" name="Nature">
        <title>rRNA introns, odd ribosomes, and small enigmatic genomes across a large radiation of phyla.</title>
        <authorList>
            <person name="Brown C.T."/>
            <person name="Hug L.A."/>
            <person name="Thomas B.C."/>
            <person name="Sharon I."/>
            <person name="Castelle C.J."/>
            <person name="Singh A."/>
            <person name="Wilkins M.J."/>
            <person name="Williams K.H."/>
            <person name="Banfield J.F."/>
        </authorList>
    </citation>
    <scope>NUCLEOTIDE SEQUENCE [LARGE SCALE GENOMIC DNA]</scope>
</reference>
<name>A0A0G1YEK3_9BACT</name>
<proteinExistence type="predicted"/>
<organism evidence="1 2">
    <name type="scientific">Candidatus Gottesmanbacteria bacterium GW2011_GWB1_49_7</name>
    <dbReference type="NCBI Taxonomy" id="1618448"/>
    <lineage>
        <taxon>Bacteria</taxon>
        <taxon>Candidatus Gottesmaniibacteriota</taxon>
    </lineage>
</organism>
<comment type="caution">
    <text evidence="1">The sequence shown here is derived from an EMBL/GenBank/DDBJ whole genome shotgun (WGS) entry which is preliminary data.</text>
</comment>
<protein>
    <submittedName>
        <fullName evidence="1">Uncharacterized protein</fullName>
    </submittedName>
</protein>
<dbReference type="AlphaFoldDB" id="A0A0G1YEK3"/>
<evidence type="ECO:0000313" key="2">
    <source>
        <dbReference type="Proteomes" id="UP000034588"/>
    </source>
</evidence>
<dbReference type="EMBL" id="LCQD01000001">
    <property type="protein sequence ID" value="KKW13417.1"/>
    <property type="molecule type" value="Genomic_DNA"/>
</dbReference>
<accession>A0A0G1YEK3</accession>
<gene>
    <name evidence="1" type="ORF">UY48_C0001G0038</name>
</gene>